<reference evidence="2 3" key="1">
    <citation type="submission" date="2019-06" db="EMBL/GenBank/DDBJ databases">
        <authorList>
            <person name="Li M."/>
        </authorList>
    </citation>
    <scope>NUCLEOTIDE SEQUENCE [LARGE SCALE GENOMIC DNA]</scope>
    <source>
        <strain evidence="2 3">BGMRC2036</strain>
    </source>
</reference>
<organism evidence="2 3">
    <name type="scientific">Martelella alba</name>
    <dbReference type="NCBI Taxonomy" id="2590451"/>
    <lineage>
        <taxon>Bacteria</taxon>
        <taxon>Pseudomonadati</taxon>
        <taxon>Pseudomonadota</taxon>
        <taxon>Alphaproteobacteria</taxon>
        <taxon>Hyphomicrobiales</taxon>
        <taxon>Aurantimonadaceae</taxon>
        <taxon>Martelella</taxon>
    </lineage>
</organism>
<feature type="signal peptide" evidence="1">
    <location>
        <begin position="1"/>
        <end position="27"/>
    </location>
</feature>
<gene>
    <name evidence="2" type="ORF">FJU08_19520</name>
</gene>
<dbReference type="EMBL" id="VHLG01000016">
    <property type="protein sequence ID" value="TPW27677.1"/>
    <property type="molecule type" value="Genomic_DNA"/>
</dbReference>
<comment type="caution">
    <text evidence="2">The sequence shown here is derived from an EMBL/GenBank/DDBJ whole genome shotgun (WGS) entry which is preliminary data.</text>
</comment>
<dbReference type="OrthoDB" id="7735097at2"/>
<keyword evidence="3" id="KW-1185">Reference proteome</keyword>
<proteinExistence type="predicted"/>
<name>A0A506U716_9HYPH</name>
<evidence type="ECO:0000313" key="2">
    <source>
        <dbReference type="EMBL" id="TPW27677.1"/>
    </source>
</evidence>
<accession>A0A506U716</accession>
<dbReference type="AlphaFoldDB" id="A0A506U716"/>
<feature type="chain" id="PRO_5021435551" description="L,D-transpeptidase-like protein" evidence="1">
    <location>
        <begin position="28"/>
        <end position="331"/>
    </location>
</feature>
<dbReference type="RefSeq" id="WP_141150777.1">
    <property type="nucleotide sequence ID" value="NZ_VHLG01000016.1"/>
</dbReference>
<sequence length="331" mass="36124">MRRHATVLRSAVLVMSLAVTSLWPVLAAAQTDTIPGWLSPHVGMNEGQIARPVLLRARALYMEKINAGIVKNPCYFAMDATRPNNLPNGKPGKRFYVICEASRSFTAIPAGHGGGRRLQGIADFKNERRCAENFSNALESSLTTGGGYITSEIITSFKGYYRSSAQNYTPFTRSFVQFDGEGETANARKREIGGHAGMLLRATCRRKDPASPYADKDGYVPVGNLVDYTGGRSNGCTTWPLADARRLMPMISGNRTTVYIYPESRDIDAVARTVAAGGSLSDNGLYWNNMCLKEIGTPKFWAKESLEPVIARYDAAHPPAVPQPLPICKAP</sequence>
<dbReference type="Proteomes" id="UP000318801">
    <property type="component" value="Unassembled WGS sequence"/>
</dbReference>
<evidence type="ECO:0000313" key="3">
    <source>
        <dbReference type="Proteomes" id="UP000318801"/>
    </source>
</evidence>
<protein>
    <recommendedName>
        <fullName evidence="4">L,D-transpeptidase-like protein</fullName>
    </recommendedName>
</protein>
<keyword evidence="1" id="KW-0732">Signal</keyword>
<evidence type="ECO:0008006" key="4">
    <source>
        <dbReference type="Google" id="ProtNLM"/>
    </source>
</evidence>
<evidence type="ECO:0000256" key="1">
    <source>
        <dbReference type="SAM" id="SignalP"/>
    </source>
</evidence>